<reference evidence="3" key="1">
    <citation type="submission" date="2021-01" db="EMBL/GenBank/DDBJ databases">
        <title>Modified the classification status of verrucomicrobia.</title>
        <authorList>
            <person name="Feng X."/>
        </authorList>
    </citation>
    <scope>NUCLEOTIDE SEQUENCE</scope>
    <source>
        <strain evidence="3">_KCTC 22039</strain>
    </source>
</reference>
<feature type="signal peptide" evidence="1">
    <location>
        <begin position="1"/>
        <end position="18"/>
    </location>
</feature>
<dbReference type="PROSITE" id="PS51468">
    <property type="entry name" value="VIT"/>
    <property type="match status" value="1"/>
</dbReference>
<dbReference type="Gene3D" id="3.10.560.10">
    <property type="entry name" value="Outer membrane lipoprotein wza domain like"/>
    <property type="match status" value="1"/>
</dbReference>
<dbReference type="Pfam" id="PF08487">
    <property type="entry name" value="VIT"/>
    <property type="match status" value="1"/>
</dbReference>
<dbReference type="SMART" id="SM00609">
    <property type="entry name" value="VIT"/>
    <property type="match status" value="1"/>
</dbReference>
<organism evidence="3 4">
    <name type="scientific">Persicirhabdus sediminis</name>
    <dbReference type="NCBI Taxonomy" id="454144"/>
    <lineage>
        <taxon>Bacteria</taxon>
        <taxon>Pseudomonadati</taxon>
        <taxon>Verrucomicrobiota</taxon>
        <taxon>Verrucomicrobiia</taxon>
        <taxon>Verrucomicrobiales</taxon>
        <taxon>Verrucomicrobiaceae</taxon>
        <taxon>Persicirhabdus</taxon>
    </lineage>
</organism>
<dbReference type="RefSeq" id="WP_200310330.1">
    <property type="nucleotide sequence ID" value="NZ_JAENIM010000021.1"/>
</dbReference>
<comment type="caution">
    <text evidence="3">The sequence shown here is derived from an EMBL/GenBank/DDBJ whole genome shotgun (WGS) entry which is preliminary data.</text>
</comment>
<feature type="chain" id="PRO_5035276402" description="VIT domain-containing protein" evidence="1">
    <location>
        <begin position="19"/>
        <end position="1099"/>
    </location>
</feature>
<sequence>MRRLGFILQLLMLVSAVAAPQMWVKDGTGRVPLRIESLDYQVQVVDSMAETTIEVVFANDTSSMQEGEFVMPLPAGATISSYALDVNGEMRDGVVVEKERARHAYETIKAQMVDPGLVEREANNVYRTRVFPIPANGLKRMRIGYVERLPQEDGKFIYQQAIGQPGKLGKFSFILRGIGLDESCIKADKLEFVAELDYLKATQENFQPAGLVKCEIGLGELPRITKQSGNRTFSSIMFRVPEDLLPVARPKPKQVTLLWDVSESMLAYKKEKVVELIYQYLAEVDAESVQLVTLRNELEVVGKFVLKGNGLAQLKKHVDEIYYDGMVDWSLVGYGSKEWQAIKSSGVVLCITDGNSLKASEVSYKLHQRAAWFYLDLAGRVETFDDSAASDQAGYEVVDLSEGEQSDHLAALTMAPYKLTKIKDDDRNIYNGYKPVVAGEVVDMLVPGSRNGSYSAVFENAHAGAKTLQLGDNVKHVSSLASHLIEKIWAQEKLAQLEKEGNAEQIIRHSKKHGLVSDYTSMIVLEKLSDYVRFEIPPPDRQMHLKWRQQMRAKEERDPFSVMPDSHLRDWWAARQAWYQSSYPSIESSLLPTYAQLDYWLKAQDEVFQPDELDVSVRADFVTLRDDGKKLIEASADVRSLQDFDKWKAKRASWLERWLASENWPVQREKNQVLAVSVRGRVLSPDVYRSEDDASLKQFLIKAGGTYNPSDLERVAVYRNGRGSLYNLFSKEYVDEPMKPGDMVVLVGEDPYGDGWDCFCAGGSDPSSKPAVSKNSMRLNMQQAQRMNPVGGGESLGGAKHEQSAKVNVLAGEPLDQAWMESFAQDLKSTKDAAASYHKLKAGRIRHEAFYMRAAKLLADAGHEDLARQVASNLLERGRYEPSGYLAYAYVLVQIDQLDEAVRVLDLAKRVYPKVDRLSFAMAVVKQAMQRIEPAKLNSQLKEVISDQWLNRAMRGQALMMALHGGDIAFPERYKTVYKNEELDVRVVLLHSDMRSPISVTIKDAPEAVELGLKSGDREWTSDHGTRLTRFTGGVELAQKRMLPGLLEIQIGSSSAQMIFVRVYRNWGRENETSSYLVVTHDGGKDGVNLTPIVHQFTE</sequence>
<evidence type="ECO:0000256" key="1">
    <source>
        <dbReference type="SAM" id="SignalP"/>
    </source>
</evidence>
<dbReference type="PANTHER" id="PTHR45737:SF6">
    <property type="entry name" value="VON WILLEBRAND FACTOR A DOMAIN-CONTAINING PROTEIN 5A"/>
    <property type="match status" value="1"/>
</dbReference>
<evidence type="ECO:0000313" key="4">
    <source>
        <dbReference type="Proteomes" id="UP000624703"/>
    </source>
</evidence>
<dbReference type="AlphaFoldDB" id="A0A8J7MED7"/>
<name>A0A8J7MED7_9BACT</name>
<dbReference type="InterPro" id="IPR011990">
    <property type="entry name" value="TPR-like_helical_dom_sf"/>
</dbReference>
<keyword evidence="1" id="KW-0732">Signal</keyword>
<protein>
    <recommendedName>
        <fullName evidence="2">VIT domain-containing protein</fullName>
    </recommendedName>
</protein>
<dbReference type="InterPro" id="IPR013694">
    <property type="entry name" value="VIT"/>
</dbReference>
<proteinExistence type="predicted"/>
<dbReference type="PANTHER" id="PTHR45737">
    <property type="entry name" value="VON WILLEBRAND FACTOR A DOMAIN-CONTAINING PROTEIN 5A"/>
    <property type="match status" value="1"/>
</dbReference>
<dbReference type="SUPFAM" id="SSF48452">
    <property type="entry name" value="TPR-like"/>
    <property type="match status" value="1"/>
</dbReference>
<dbReference type="EMBL" id="JAENIM010000021">
    <property type="protein sequence ID" value="MBK1790294.1"/>
    <property type="molecule type" value="Genomic_DNA"/>
</dbReference>
<gene>
    <name evidence="3" type="ORF">JIN82_03880</name>
</gene>
<accession>A0A8J7MED7</accession>
<evidence type="ECO:0000259" key="2">
    <source>
        <dbReference type="PROSITE" id="PS51468"/>
    </source>
</evidence>
<keyword evidence="4" id="KW-1185">Reference proteome</keyword>
<evidence type="ECO:0000313" key="3">
    <source>
        <dbReference type="EMBL" id="MBK1790294.1"/>
    </source>
</evidence>
<feature type="domain" description="VIT" evidence="2">
    <location>
        <begin position="19"/>
        <end position="147"/>
    </location>
</feature>
<dbReference type="Proteomes" id="UP000624703">
    <property type="component" value="Unassembled WGS sequence"/>
</dbReference>